<accession>A0A0S7EJC9</accession>
<gene>
    <name evidence="1" type="ORF">AS202_17215</name>
</gene>
<protein>
    <submittedName>
        <fullName evidence="1">Uncharacterized protein</fullName>
    </submittedName>
</protein>
<evidence type="ECO:0000313" key="2">
    <source>
        <dbReference type="Proteomes" id="UP000069030"/>
    </source>
</evidence>
<dbReference type="Pfam" id="PF03929">
    <property type="entry name" value="PepSY_TM"/>
    <property type="match status" value="1"/>
</dbReference>
<dbReference type="InterPro" id="IPR025711">
    <property type="entry name" value="PepSY"/>
</dbReference>
<sequence length="381" mass="43738">MKKKGKSTFSKIIAWLHLWPSIVAGIILVFVSLTGTIIVYGDEIMQWSAGKEARYIKPNGVPLKIDEITALHKEKFPGHSFSYIVVDKDPSKSWVINSVDLKDRKLSFIYINPYTGEILKQDHSISFFYVIAQLHSNLLMGKTGGWIVAISTIIFVLSTLTGLVLWWPKKWTKATRDSSFKIKWKAKFKRLNYDLHNVFGFYSAIICFLLGMTGLLIFFSPLMKGTVSLFGGEGKMWFYTLQDYPRDHEATKDLAFYDTNVLIQKAFDLHPDKTIIRIWTYNYDNVSIYPFFLGTNAGLKSEEGKEAIYFDKFSGEMVNDSKEQKIYDKVDNLVWQIHMGQWCGQLGKFSTFIAGIIATSLPITGFLVWWGRRNKKSKSKK</sequence>
<evidence type="ECO:0000313" key="1">
    <source>
        <dbReference type="EMBL" id="ALU27778.1"/>
    </source>
</evidence>
<dbReference type="RefSeq" id="WP_006258382.1">
    <property type="nucleotide sequence ID" value="NZ_BCMQ01000015.1"/>
</dbReference>
<reference evidence="1 2" key="1">
    <citation type="journal article" date="2016" name="J. Zhejiang Univ. Sci. B">
        <title>Antibiotic resistance mechanisms of Myroides sp.</title>
        <authorList>
            <person name="Hu S."/>
            <person name="Yuan S."/>
            <person name="Qu H."/>
            <person name="Jiang T."/>
            <person name="Zhou Y."/>
            <person name="Wang M."/>
            <person name="Ming D."/>
        </authorList>
    </citation>
    <scope>NUCLEOTIDE SEQUENCE [LARGE SCALE GENOMIC DNA]</scope>
    <source>
        <strain evidence="1 2">PR63039</strain>
    </source>
</reference>
<dbReference type="Proteomes" id="UP000069030">
    <property type="component" value="Chromosome"/>
</dbReference>
<organism evidence="1 2">
    <name type="scientific">Myroides odoratimimus</name>
    <dbReference type="NCBI Taxonomy" id="76832"/>
    <lineage>
        <taxon>Bacteria</taxon>
        <taxon>Pseudomonadati</taxon>
        <taxon>Bacteroidota</taxon>
        <taxon>Flavobacteriia</taxon>
        <taxon>Flavobacteriales</taxon>
        <taxon>Flavobacteriaceae</taxon>
        <taxon>Myroides</taxon>
    </lineage>
</organism>
<dbReference type="AlphaFoldDB" id="A0A0S7EJC9"/>
<dbReference type="InterPro" id="IPR005625">
    <property type="entry name" value="PepSY-ass_TM"/>
</dbReference>
<proteinExistence type="predicted"/>
<dbReference type="eggNOG" id="COG3182">
    <property type="taxonomic scope" value="Bacteria"/>
</dbReference>
<dbReference type="KEGG" id="mod:AS202_17215"/>
<name>A0A0S7EJC9_9FLAO</name>
<dbReference type="Pfam" id="PF03413">
    <property type="entry name" value="PepSY"/>
    <property type="match status" value="1"/>
</dbReference>
<dbReference type="PANTHER" id="PTHR34219">
    <property type="entry name" value="IRON-REGULATED INNER MEMBRANE PROTEIN-RELATED"/>
    <property type="match status" value="1"/>
</dbReference>
<dbReference type="EMBL" id="CP013690">
    <property type="protein sequence ID" value="ALU27778.1"/>
    <property type="molecule type" value="Genomic_DNA"/>
</dbReference>